<dbReference type="InterPro" id="IPR059120">
    <property type="entry name" value="Cullin-like_AB"/>
</dbReference>
<dbReference type="InterPro" id="IPR036317">
    <property type="entry name" value="Cullin_homology_sf"/>
</dbReference>
<dbReference type="Gene3D" id="3.30.230.130">
    <property type="entry name" value="Cullin, Chain C, Domain 2"/>
    <property type="match status" value="1"/>
</dbReference>
<feature type="domain" description="Cullin family profile" evidence="3">
    <location>
        <begin position="452"/>
        <end position="674"/>
    </location>
</feature>
<evidence type="ECO:0000256" key="1">
    <source>
        <dbReference type="PROSITE-ProRule" id="PRU00330"/>
    </source>
</evidence>
<dbReference type="PROSITE" id="PS50069">
    <property type="entry name" value="CULLIN_2"/>
    <property type="match status" value="1"/>
</dbReference>
<evidence type="ECO:0000313" key="5">
    <source>
        <dbReference type="Proteomes" id="UP000054399"/>
    </source>
</evidence>
<proteinExistence type="inferred from homology"/>
<feature type="region of interest" description="Disordered" evidence="2">
    <location>
        <begin position="445"/>
        <end position="477"/>
    </location>
</feature>
<protein>
    <recommendedName>
        <fullName evidence="3">Cullin family profile domain-containing protein</fullName>
    </recommendedName>
</protein>
<dbReference type="SMART" id="SM00182">
    <property type="entry name" value="CULLIN"/>
    <property type="match status" value="1"/>
</dbReference>
<dbReference type="InterPro" id="IPR044554">
    <property type="entry name" value="ANAPC2"/>
</dbReference>
<dbReference type="InterPro" id="IPR057975">
    <property type="entry name" value="TPR_ANAPC2"/>
</dbReference>
<reference evidence="4 5" key="2">
    <citation type="submission" date="2024-01" db="EMBL/GenBank/DDBJ databases">
        <title>Comparative genomics of Cryptococcus and Kwoniella reveals pathogenesis evolution and contrasting modes of karyotype evolution via chromosome fusion or intercentromeric recombination.</title>
        <authorList>
            <person name="Coelho M.A."/>
            <person name="David-Palma M."/>
            <person name="Shea T."/>
            <person name="Bowers K."/>
            <person name="Mcginley-Smith S."/>
            <person name="Mohammad A.W."/>
            <person name="Gnirke A."/>
            <person name="Yurkov A.M."/>
            <person name="Nowrousian M."/>
            <person name="Sun S."/>
            <person name="Cuomo C.A."/>
            <person name="Heitman J."/>
        </authorList>
    </citation>
    <scope>NUCLEOTIDE SEQUENCE [LARGE SCALE GENOMIC DNA]</scope>
    <source>
        <strain evidence="4 5">IND107</strain>
    </source>
</reference>
<gene>
    <name evidence="4" type="ORF">I308_106270</name>
</gene>
<dbReference type="Gene3D" id="1.20.1310.10">
    <property type="entry name" value="Cullin Repeats"/>
    <property type="match status" value="1"/>
</dbReference>
<dbReference type="PANTHER" id="PTHR45957">
    <property type="entry name" value="ANAPHASE-PROMOTING COMPLEX SUBUNIT 2"/>
    <property type="match status" value="1"/>
</dbReference>
<comment type="caution">
    <text evidence="4">The sequence shown here is derived from an EMBL/GenBank/DDBJ whole genome shotgun (WGS) entry which is preliminary data.</text>
</comment>
<evidence type="ECO:0000256" key="2">
    <source>
        <dbReference type="SAM" id="MobiDB-lite"/>
    </source>
</evidence>
<organism evidence="4 5">
    <name type="scientific">Cryptococcus tetragattii IND107</name>
    <dbReference type="NCBI Taxonomy" id="1296105"/>
    <lineage>
        <taxon>Eukaryota</taxon>
        <taxon>Fungi</taxon>
        <taxon>Dikarya</taxon>
        <taxon>Basidiomycota</taxon>
        <taxon>Agaricomycotina</taxon>
        <taxon>Tremellomycetes</taxon>
        <taxon>Tremellales</taxon>
        <taxon>Cryptococcaceae</taxon>
        <taxon>Cryptococcus</taxon>
        <taxon>Cryptococcus gattii species complex</taxon>
    </lineage>
</organism>
<evidence type="ECO:0000259" key="3">
    <source>
        <dbReference type="PROSITE" id="PS50069"/>
    </source>
</evidence>
<dbReference type="Pfam" id="PF26557">
    <property type="entry name" value="Cullin_AB"/>
    <property type="match status" value="1"/>
</dbReference>
<name>A0ABR3BJN4_9TREE</name>
<dbReference type="Pfam" id="PF25773">
    <property type="entry name" value="TPR_ANAPC2"/>
    <property type="match status" value="1"/>
</dbReference>
<dbReference type="RefSeq" id="XP_066610975.1">
    <property type="nucleotide sequence ID" value="XM_066760703.1"/>
</dbReference>
<accession>A0ABR3BJN4</accession>
<evidence type="ECO:0000313" key="4">
    <source>
        <dbReference type="EMBL" id="KAL0240476.1"/>
    </source>
</evidence>
<dbReference type="Proteomes" id="UP000054399">
    <property type="component" value="Unassembled WGS sequence"/>
</dbReference>
<dbReference type="EMBL" id="ATAM02000013">
    <property type="protein sequence ID" value="KAL0240476.1"/>
    <property type="molecule type" value="Genomic_DNA"/>
</dbReference>
<dbReference type="SUPFAM" id="SSF75632">
    <property type="entry name" value="Cullin homology domain"/>
    <property type="match status" value="1"/>
</dbReference>
<reference evidence="5" key="1">
    <citation type="submission" date="2015-01" db="EMBL/GenBank/DDBJ databases">
        <title>The Genome Sequence of Cryptococcus gattii MMRL2647.</title>
        <authorList>
            <consortium name="The Broad Institute Genomics Platform"/>
            <person name="Cuomo C."/>
            <person name="Litvintseva A."/>
            <person name="Chen Y."/>
            <person name="Heitman J."/>
            <person name="Sun S."/>
            <person name="Springer D."/>
            <person name="Dromer F."/>
            <person name="Young S."/>
            <person name="Zeng Q."/>
            <person name="Gargeya S."/>
            <person name="Abouelleil A."/>
            <person name="Alvarado L."/>
            <person name="Chapman S.B."/>
            <person name="Gainer-Dewar J."/>
            <person name="Goldberg J."/>
            <person name="Griggs A."/>
            <person name="Gujja S."/>
            <person name="Hansen M."/>
            <person name="Howarth C."/>
            <person name="Imamovic A."/>
            <person name="Larimer J."/>
            <person name="Murphy C."/>
            <person name="Naylor J."/>
            <person name="Pearson M."/>
            <person name="Priest M."/>
            <person name="Roberts A."/>
            <person name="Saif S."/>
            <person name="Shea T."/>
            <person name="Sykes S."/>
            <person name="Wortman J."/>
            <person name="Nusbaum C."/>
            <person name="Birren B."/>
        </authorList>
    </citation>
    <scope>NUCLEOTIDE SEQUENCE [LARGE SCALE GENOMIC DNA]</scope>
    <source>
        <strain evidence="5">IND107</strain>
    </source>
</reference>
<keyword evidence="5" id="KW-1185">Reference proteome</keyword>
<dbReference type="PANTHER" id="PTHR45957:SF1">
    <property type="entry name" value="ANAPHASE-PROMOTING COMPLEX SUBUNIT 2"/>
    <property type="match status" value="1"/>
</dbReference>
<dbReference type="InterPro" id="IPR016158">
    <property type="entry name" value="Cullin_homology"/>
</dbReference>
<sequence length="700" mass="79585">MLCDTDKGRDLRQKSTSPLPIPYWSHRKLTVDPSNKERIDRSARMTARQAALLEWDINLSDPEQGHIALAVEQVRKYIYPRNLYQVGSARPQISPEVSLAFAIVKQYDMSKSIFDDFLDDIENNFELIEYDVLSAIERLETPAEGDNDKLVLRTMSGLFERLATWQRSWGLPLRAFQDNIYVALFTRKFHHLLHSSFPPSFPDHLLHFLHASLASLPEYLTNPPPQQGYLHSVPINYQKVLPPTSHLSRLGVFPRYAGSLSKVAHEEIERIAREEAGKGWGERRLGRARQRIGDGVANWLSGMFEGNEAVQGALRPMFSRFDYFLCKCFFDIRTDELFDIIIDFPDSMAALEDLKECLFKVDQRLELVNKLNAANLKRLLHPGAETHVILNIYISTVRSLRILDPLGVLLHAVALPIREHLRKRPDTIKCIVEALVQGEELQDENEGGLIGEGDSEAEDFSDPRWEPEPADAAPEFRSGKTSDIVSTLVSIFGTKEVIVKELQNYLAGRLLQVKDYDVVHEVRTIELLKLRFGESALAGCDVMVKDVADSRRIDGHVQEEKKSVVHPLVLSKVFWPNMPRSSLKLPSKLRKMHTEYESSFHIFKPDKHLRFVPHLGTLSLSISLSDRTVTVDATPLQASIMELFENQDVWAVDQLMDKLGVGKGEVVKALGWWAERGVVKDEGAKGWRLLEIAEEEFEGE</sequence>
<comment type="similarity">
    <text evidence="1">Belongs to the cullin family.</text>
</comment>
<dbReference type="GeneID" id="91993125"/>